<dbReference type="EMBL" id="BAAAOQ010000003">
    <property type="protein sequence ID" value="GAA2192768.1"/>
    <property type="molecule type" value="Genomic_DNA"/>
</dbReference>
<dbReference type="RefSeq" id="WP_346162190.1">
    <property type="nucleotide sequence ID" value="NZ_BAAAOQ010000003.1"/>
</dbReference>
<evidence type="ECO:0000313" key="2">
    <source>
        <dbReference type="Proteomes" id="UP001501391"/>
    </source>
</evidence>
<reference evidence="2" key="1">
    <citation type="journal article" date="2019" name="Int. J. Syst. Evol. Microbiol.">
        <title>The Global Catalogue of Microorganisms (GCM) 10K type strain sequencing project: providing services to taxonomists for standard genome sequencing and annotation.</title>
        <authorList>
            <consortium name="The Broad Institute Genomics Platform"/>
            <consortium name="The Broad Institute Genome Sequencing Center for Infectious Disease"/>
            <person name="Wu L."/>
            <person name="Ma J."/>
        </authorList>
    </citation>
    <scope>NUCLEOTIDE SEQUENCE [LARGE SCALE GENOMIC DNA]</scope>
    <source>
        <strain evidence="2">JCM 14924</strain>
    </source>
</reference>
<organism evidence="1 2">
    <name type="scientific">Streptomyces bangladeshensis</name>
    <dbReference type="NCBI Taxonomy" id="295352"/>
    <lineage>
        <taxon>Bacteria</taxon>
        <taxon>Bacillati</taxon>
        <taxon>Actinomycetota</taxon>
        <taxon>Actinomycetes</taxon>
        <taxon>Kitasatosporales</taxon>
        <taxon>Streptomycetaceae</taxon>
        <taxon>Streptomyces</taxon>
    </lineage>
</organism>
<name>A0ABP5N3Y1_9ACTN</name>
<protein>
    <submittedName>
        <fullName evidence="1">Uncharacterized protein</fullName>
    </submittedName>
</protein>
<accession>A0ABP5N3Y1</accession>
<sequence>MAATTSNTTDLDIPTPTTSYCTELATVLASATSREAKLKLFAELSDETLALAVNAPTAKLEQFWGSLHEGFYGDLLALREPPRPGRRARIRQLRESIARRALGVVRASVDARILQIVRLGSVLIVATEEPSSRWSRFAVDTFRLPTADDTDPDFDEGRAPKRWVPLAGWGGDGVDEVPGMLAKATAYAAEVQGSGVAR</sequence>
<dbReference type="Proteomes" id="UP001501391">
    <property type="component" value="Unassembled WGS sequence"/>
</dbReference>
<proteinExistence type="predicted"/>
<keyword evidence="2" id="KW-1185">Reference proteome</keyword>
<comment type="caution">
    <text evidence="1">The sequence shown here is derived from an EMBL/GenBank/DDBJ whole genome shotgun (WGS) entry which is preliminary data.</text>
</comment>
<evidence type="ECO:0000313" key="1">
    <source>
        <dbReference type="EMBL" id="GAA2192768.1"/>
    </source>
</evidence>
<gene>
    <name evidence="1" type="ORF">GCM10009787_11780</name>
</gene>